<dbReference type="PANTHER" id="PTHR23411">
    <property type="entry name" value="TAPASIN"/>
    <property type="match status" value="1"/>
</dbReference>
<evidence type="ECO:0000256" key="1">
    <source>
        <dbReference type="ARBA" id="ARBA00023319"/>
    </source>
</evidence>
<dbReference type="InterPro" id="IPR013783">
    <property type="entry name" value="Ig-like_fold"/>
</dbReference>
<sequence>LRNNGDLYEPNRVDSNIKRTINCHHDDNNMDIMLWYKQPEDRQMQLIVYSYNVNLDPSFEKDFETVFEMRRENKQTGTLTISSVKTNDSATTVSNTQPAYFGPGTRLTVLEPGDKITEPEVHILEPSEKEGPTFKTLVCVARKFFPDHVTVVWYINTFEVKERVSTDIAAQKTEDGTYTISSRFTVLKEQWYTENNKFTCNVTFSMGKNTHIT</sequence>
<dbReference type="Pfam" id="PF07686">
    <property type="entry name" value="V-set"/>
    <property type="match status" value="1"/>
</dbReference>
<dbReference type="InterPro" id="IPR050380">
    <property type="entry name" value="Immune_Resp_Modulators"/>
</dbReference>
<dbReference type="InterPro" id="IPR013106">
    <property type="entry name" value="Ig_V-set"/>
</dbReference>
<feature type="domain" description="Ig-like" evidence="2">
    <location>
        <begin position="119"/>
        <end position="213"/>
    </location>
</feature>
<evidence type="ECO:0000313" key="3">
    <source>
        <dbReference type="Ensembl" id="ENSNMLP00000000385.1"/>
    </source>
</evidence>
<evidence type="ECO:0000259" key="2">
    <source>
        <dbReference type="PROSITE" id="PS50835"/>
    </source>
</evidence>
<name>A0A8C6S500_9GOBI</name>
<protein>
    <recommendedName>
        <fullName evidence="2">Ig-like domain-containing protein</fullName>
    </recommendedName>
</protein>
<dbReference type="InterPro" id="IPR007110">
    <property type="entry name" value="Ig-like_dom"/>
</dbReference>
<dbReference type="Gene3D" id="2.60.40.10">
    <property type="entry name" value="Immunoglobulins"/>
    <property type="match status" value="2"/>
</dbReference>
<proteinExistence type="predicted"/>
<keyword evidence="4" id="KW-1185">Reference proteome</keyword>
<accession>A0A8C6S500</accession>
<dbReference type="Ensembl" id="ENSNMLT00000000460.1">
    <property type="protein sequence ID" value="ENSNMLP00000000385.1"/>
    <property type="gene ID" value="ENSNMLG00000000329.1"/>
</dbReference>
<dbReference type="Proteomes" id="UP000694523">
    <property type="component" value="Unplaced"/>
</dbReference>
<dbReference type="SMART" id="SM00407">
    <property type="entry name" value="IGc1"/>
    <property type="match status" value="1"/>
</dbReference>
<dbReference type="SUPFAM" id="SSF48726">
    <property type="entry name" value="Immunoglobulin"/>
    <property type="match status" value="2"/>
</dbReference>
<keyword evidence="1" id="KW-0393">Immunoglobulin domain</keyword>
<reference evidence="3" key="1">
    <citation type="submission" date="2025-08" db="UniProtKB">
        <authorList>
            <consortium name="Ensembl"/>
        </authorList>
    </citation>
    <scope>IDENTIFICATION</scope>
</reference>
<evidence type="ECO:0000313" key="4">
    <source>
        <dbReference type="Proteomes" id="UP000694523"/>
    </source>
</evidence>
<dbReference type="Pfam" id="PF07654">
    <property type="entry name" value="C1-set"/>
    <property type="match status" value="1"/>
</dbReference>
<dbReference type="AlphaFoldDB" id="A0A8C6S500"/>
<dbReference type="InterPro" id="IPR036179">
    <property type="entry name" value="Ig-like_dom_sf"/>
</dbReference>
<dbReference type="InterPro" id="IPR003597">
    <property type="entry name" value="Ig_C1-set"/>
</dbReference>
<organism evidence="3 4">
    <name type="scientific">Neogobius melanostomus</name>
    <name type="common">round goby</name>
    <dbReference type="NCBI Taxonomy" id="47308"/>
    <lineage>
        <taxon>Eukaryota</taxon>
        <taxon>Metazoa</taxon>
        <taxon>Chordata</taxon>
        <taxon>Craniata</taxon>
        <taxon>Vertebrata</taxon>
        <taxon>Euteleostomi</taxon>
        <taxon>Actinopterygii</taxon>
        <taxon>Neopterygii</taxon>
        <taxon>Teleostei</taxon>
        <taxon>Neoteleostei</taxon>
        <taxon>Acanthomorphata</taxon>
        <taxon>Gobiaria</taxon>
        <taxon>Gobiiformes</taxon>
        <taxon>Gobioidei</taxon>
        <taxon>Gobiidae</taxon>
        <taxon>Benthophilinae</taxon>
        <taxon>Neogobiini</taxon>
        <taxon>Neogobius</taxon>
    </lineage>
</organism>
<dbReference type="PROSITE" id="PS50835">
    <property type="entry name" value="IG_LIKE"/>
    <property type="match status" value="1"/>
</dbReference>
<reference evidence="3" key="2">
    <citation type="submission" date="2025-09" db="UniProtKB">
        <authorList>
            <consortium name="Ensembl"/>
        </authorList>
    </citation>
    <scope>IDENTIFICATION</scope>
</reference>